<gene>
    <name evidence="2" type="ORF">IFM60648_03279</name>
</gene>
<organism evidence="2 3">
    <name type="scientific">Aspergillus lentulus</name>
    <dbReference type="NCBI Taxonomy" id="293939"/>
    <lineage>
        <taxon>Eukaryota</taxon>
        <taxon>Fungi</taxon>
        <taxon>Dikarya</taxon>
        <taxon>Ascomycota</taxon>
        <taxon>Pezizomycotina</taxon>
        <taxon>Eurotiomycetes</taxon>
        <taxon>Eurotiomycetidae</taxon>
        <taxon>Eurotiales</taxon>
        <taxon>Aspergillaceae</taxon>
        <taxon>Aspergillus</taxon>
        <taxon>Aspergillus subgen. Fumigati</taxon>
    </lineage>
</organism>
<comment type="caution">
    <text evidence="2">The sequence shown here is derived from an EMBL/GenBank/DDBJ whole genome shotgun (WGS) entry which is preliminary data.</text>
</comment>
<evidence type="ECO:0000256" key="1">
    <source>
        <dbReference type="SAM" id="MobiDB-lite"/>
    </source>
</evidence>
<name>A0ABQ1A127_ASPLE</name>
<feature type="compositionally biased region" description="Polar residues" evidence="1">
    <location>
        <begin position="49"/>
        <end position="62"/>
    </location>
</feature>
<dbReference type="EMBL" id="BLKI01000014">
    <property type="protein sequence ID" value="GFF70868.1"/>
    <property type="molecule type" value="Genomic_DNA"/>
</dbReference>
<sequence length="85" mass="9459">MLSYMAAGHMYMAVITSVESRAATTASSPRRRTSITDSRRDYGQDDDNASSSESVSIEQTRTMLGRSPIHPYQCVRMPDSHQTTD</sequence>
<feature type="region of interest" description="Disordered" evidence="1">
    <location>
        <begin position="19"/>
        <end position="85"/>
    </location>
</feature>
<accession>A0ABQ1A127</accession>
<evidence type="ECO:0000313" key="2">
    <source>
        <dbReference type="EMBL" id="GFF70868.1"/>
    </source>
</evidence>
<keyword evidence="3" id="KW-1185">Reference proteome</keyword>
<proteinExistence type="predicted"/>
<protein>
    <submittedName>
        <fullName evidence="2">Uncharacterized protein</fullName>
    </submittedName>
</protein>
<reference evidence="2 3" key="1">
    <citation type="submission" date="2020-01" db="EMBL/GenBank/DDBJ databases">
        <title>Draft genome sequence of Aspergillus lentulus IFM 60648.</title>
        <authorList>
            <person name="Takahashi H."/>
            <person name="Yaguchi T."/>
        </authorList>
    </citation>
    <scope>NUCLEOTIDE SEQUENCE [LARGE SCALE GENOMIC DNA]</scope>
    <source>
        <strain evidence="2 3">IFM 60648</strain>
    </source>
</reference>
<evidence type="ECO:0000313" key="3">
    <source>
        <dbReference type="Proteomes" id="UP000465220"/>
    </source>
</evidence>
<dbReference type="Proteomes" id="UP000465220">
    <property type="component" value="Unassembled WGS sequence"/>
</dbReference>